<dbReference type="RefSeq" id="WP_160921689.1">
    <property type="nucleotide sequence ID" value="NZ_WMEY01000013.1"/>
</dbReference>
<protein>
    <submittedName>
        <fullName evidence="3">Uncharacterized protein</fullName>
    </submittedName>
</protein>
<evidence type="ECO:0000313" key="4">
    <source>
        <dbReference type="Proteomes" id="UP000447833"/>
    </source>
</evidence>
<sequence>MSIRIGNKNKIKKSSIGHQYNINGNNEKPLKKKKLNEKHPFLFNFFISLLVGFILLFSFWNPIISWIEGIFN</sequence>
<keyword evidence="2" id="KW-0812">Transmembrane</keyword>
<gene>
    <name evidence="3" type="ORF">GLW07_21880</name>
</gene>
<feature type="transmembrane region" description="Helical" evidence="2">
    <location>
        <begin position="41"/>
        <end position="60"/>
    </location>
</feature>
<dbReference type="Proteomes" id="UP000447833">
    <property type="component" value="Unassembled WGS sequence"/>
</dbReference>
<feature type="region of interest" description="Disordered" evidence="1">
    <location>
        <begin position="1"/>
        <end position="25"/>
    </location>
</feature>
<keyword evidence="2" id="KW-0472">Membrane</keyword>
<dbReference type="AlphaFoldDB" id="A0A845F4I5"/>
<evidence type="ECO:0000256" key="2">
    <source>
        <dbReference type="SAM" id="Phobius"/>
    </source>
</evidence>
<keyword evidence="2" id="KW-1133">Transmembrane helix</keyword>
<name>A0A845F4I5_9BACL</name>
<evidence type="ECO:0000256" key="1">
    <source>
        <dbReference type="SAM" id="MobiDB-lite"/>
    </source>
</evidence>
<dbReference type="EMBL" id="WMEY01000013">
    <property type="protein sequence ID" value="MYL65992.1"/>
    <property type="molecule type" value="Genomic_DNA"/>
</dbReference>
<organism evidence="3 4">
    <name type="scientific">Guptibacillus hwajinpoensis</name>
    <dbReference type="NCBI Taxonomy" id="208199"/>
    <lineage>
        <taxon>Bacteria</taxon>
        <taxon>Bacillati</taxon>
        <taxon>Bacillota</taxon>
        <taxon>Bacilli</taxon>
        <taxon>Bacillales</taxon>
        <taxon>Guptibacillaceae</taxon>
        <taxon>Guptibacillus</taxon>
    </lineage>
</organism>
<accession>A0A845F4I5</accession>
<evidence type="ECO:0000313" key="3">
    <source>
        <dbReference type="EMBL" id="MYL65992.1"/>
    </source>
</evidence>
<proteinExistence type="predicted"/>
<comment type="caution">
    <text evidence="3">The sequence shown here is derived from an EMBL/GenBank/DDBJ whole genome shotgun (WGS) entry which is preliminary data.</text>
</comment>
<reference evidence="3 4" key="1">
    <citation type="submission" date="2019-11" db="EMBL/GenBank/DDBJ databases">
        <title>Genome sequences of 17 halophilic strains isolated from different environments.</title>
        <authorList>
            <person name="Furrow R.E."/>
        </authorList>
    </citation>
    <scope>NUCLEOTIDE SEQUENCE [LARGE SCALE GENOMIC DNA]</scope>
    <source>
        <strain evidence="3 4">22506_14_FS</strain>
    </source>
</reference>